<keyword evidence="2" id="KW-0805">Transcription regulation</keyword>
<evidence type="ECO:0000256" key="2">
    <source>
        <dbReference type="ARBA" id="ARBA00023015"/>
    </source>
</evidence>
<dbReference type="AlphaFoldDB" id="A0A0C1DR18"/>
<evidence type="ECO:0000313" key="7">
    <source>
        <dbReference type="EMBL" id="KIA96510.1"/>
    </source>
</evidence>
<gene>
    <name evidence="7" type="ORF">OC25_01795</name>
</gene>
<dbReference type="InterPro" id="IPR036388">
    <property type="entry name" value="WH-like_DNA-bd_sf"/>
</dbReference>
<name>A0A0C1DR18_9SPHI</name>
<evidence type="ECO:0000256" key="1">
    <source>
        <dbReference type="ARBA" id="ARBA00010641"/>
    </source>
</evidence>
<dbReference type="InterPro" id="IPR013325">
    <property type="entry name" value="RNA_pol_sigma_r2"/>
</dbReference>
<evidence type="ECO:0000313" key="8">
    <source>
        <dbReference type="Proteomes" id="UP000031246"/>
    </source>
</evidence>
<dbReference type="SUPFAM" id="SSF88659">
    <property type="entry name" value="Sigma3 and sigma4 domains of RNA polymerase sigma factors"/>
    <property type="match status" value="1"/>
</dbReference>
<sequence length="187" mass="21881">MRDYRNFNDEQLLSCLREGNHTAFTEIYNRYWKRMFEIAARKINDLDEAEEIVQSIFVSLWQRKTELQVTGSLNAYLAVCIKYRVIKLLDKKRNEQKYRDSLDSRMLTDASTEDWLSFLELKDKLAELVAVLPDKCQLVYKMSRERGMPQKEIATTLNIAEKTVEAHLGKALKTLKAGLNHFLTTLL</sequence>
<dbReference type="Pfam" id="PF08281">
    <property type="entry name" value="Sigma70_r4_2"/>
    <property type="match status" value="1"/>
</dbReference>
<dbReference type="EMBL" id="JSYN01000002">
    <property type="protein sequence ID" value="KIA96510.1"/>
    <property type="molecule type" value="Genomic_DNA"/>
</dbReference>
<dbReference type="InterPro" id="IPR013249">
    <property type="entry name" value="RNA_pol_sigma70_r4_t2"/>
</dbReference>
<dbReference type="NCBIfam" id="TIGR02937">
    <property type="entry name" value="sigma70-ECF"/>
    <property type="match status" value="1"/>
</dbReference>
<keyword evidence="8" id="KW-1185">Reference proteome</keyword>
<accession>A0A0C1DR18</accession>
<keyword evidence="4" id="KW-0804">Transcription</keyword>
<dbReference type="GO" id="GO:0003677">
    <property type="term" value="F:DNA binding"/>
    <property type="evidence" value="ECO:0007669"/>
    <property type="project" value="InterPro"/>
</dbReference>
<dbReference type="Gene3D" id="1.10.10.10">
    <property type="entry name" value="Winged helix-like DNA-binding domain superfamily/Winged helix DNA-binding domain"/>
    <property type="match status" value="1"/>
</dbReference>
<evidence type="ECO:0000259" key="6">
    <source>
        <dbReference type="Pfam" id="PF08281"/>
    </source>
</evidence>
<dbReference type="GO" id="GO:0006352">
    <property type="term" value="P:DNA-templated transcription initiation"/>
    <property type="evidence" value="ECO:0007669"/>
    <property type="project" value="InterPro"/>
</dbReference>
<dbReference type="InterPro" id="IPR014284">
    <property type="entry name" value="RNA_pol_sigma-70_dom"/>
</dbReference>
<dbReference type="SUPFAM" id="SSF88946">
    <property type="entry name" value="Sigma2 domain of RNA polymerase sigma factors"/>
    <property type="match status" value="1"/>
</dbReference>
<protein>
    <submittedName>
        <fullName evidence="7">RNA polymerase</fullName>
    </submittedName>
</protein>
<comment type="caution">
    <text evidence="7">The sequence shown here is derived from an EMBL/GenBank/DDBJ whole genome shotgun (WGS) entry which is preliminary data.</text>
</comment>
<evidence type="ECO:0000256" key="3">
    <source>
        <dbReference type="ARBA" id="ARBA00023082"/>
    </source>
</evidence>
<dbReference type="NCBIfam" id="TIGR02985">
    <property type="entry name" value="Sig70_bacteroi1"/>
    <property type="match status" value="1"/>
</dbReference>
<evidence type="ECO:0000259" key="5">
    <source>
        <dbReference type="Pfam" id="PF04542"/>
    </source>
</evidence>
<dbReference type="InterPro" id="IPR007627">
    <property type="entry name" value="RNA_pol_sigma70_r2"/>
</dbReference>
<feature type="domain" description="RNA polymerase sigma-70 region 2" evidence="5">
    <location>
        <begin position="28"/>
        <end position="93"/>
    </location>
</feature>
<dbReference type="GO" id="GO:0016987">
    <property type="term" value="F:sigma factor activity"/>
    <property type="evidence" value="ECO:0007669"/>
    <property type="project" value="UniProtKB-KW"/>
</dbReference>
<dbReference type="Pfam" id="PF04542">
    <property type="entry name" value="Sigma70_r2"/>
    <property type="match status" value="1"/>
</dbReference>
<dbReference type="InterPro" id="IPR014327">
    <property type="entry name" value="RNA_pol_sigma70_bacteroid"/>
</dbReference>
<dbReference type="Proteomes" id="UP000031246">
    <property type="component" value="Unassembled WGS sequence"/>
</dbReference>
<organism evidence="7 8">
    <name type="scientific">Pedobacter kyungheensis</name>
    <dbReference type="NCBI Taxonomy" id="1069985"/>
    <lineage>
        <taxon>Bacteria</taxon>
        <taxon>Pseudomonadati</taxon>
        <taxon>Bacteroidota</taxon>
        <taxon>Sphingobacteriia</taxon>
        <taxon>Sphingobacteriales</taxon>
        <taxon>Sphingobacteriaceae</taxon>
        <taxon>Pedobacter</taxon>
    </lineage>
</organism>
<keyword evidence="3" id="KW-0731">Sigma factor</keyword>
<dbReference type="OrthoDB" id="1097528at2"/>
<evidence type="ECO:0000256" key="4">
    <source>
        <dbReference type="ARBA" id="ARBA00023163"/>
    </source>
</evidence>
<feature type="domain" description="RNA polymerase sigma factor 70 region 4 type 2" evidence="6">
    <location>
        <begin position="123"/>
        <end position="175"/>
    </location>
</feature>
<reference evidence="7 8" key="1">
    <citation type="submission" date="2014-10" db="EMBL/GenBank/DDBJ databases">
        <title>Pedobacter Kyungheensis.</title>
        <authorList>
            <person name="Anderson B.M."/>
            <person name="Newman J.D."/>
        </authorList>
    </citation>
    <scope>NUCLEOTIDE SEQUENCE [LARGE SCALE GENOMIC DNA]</scope>
    <source>
        <strain evidence="7 8">KACC 16221</strain>
    </source>
</reference>
<comment type="similarity">
    <text evidence="1">Belongs to the sigma-70 factor family. ECF subfamily.</text>
</comment>
<dbReference type="InterPro" id="IPR013324">
    <property type="entry name" value="RNA_pol_sigma_r3/r4-like"/>
</dbReference>
<dbReference type="PANTHER" id="PTHR43133:SF46">
    <property type="entry name" value="RNA POLYMERASE SIGMA-70 FACTOR ECF SUBFAMILY"/>
    <property type="match status" value="1"/>
</dbReference>
<dbReference type="InterPro" id="IPR039425">
    <property type="entry name" value="RNA_pol_sigma-70-like"/>
</dbReference>
<proteinExistence type="inferred from homology"/>
<dbReference type="RefSeq" id="WP_039471095.1">
    <property type="nucleotide sequence ID" value="NZ_JSYN01000002.1"/>
</dbReference>
<dbReference type="PANTHER" id="PTHR43133">
    <property type="entry name" value="RNA POLYMERASE ECF-TYPE SIGMA FACTO"/>
    <property type="match status" value="1"/>
</dbReference>
<dbReference type="Gene3D" id="1.10.1740.10">
    <property type="match status" value="1"/>
</dbReference>